<feature type="transmembrane region" description="Helical" evidence="1">
    <location>
        <begin position="81"/>
        <end position="99"/>
    </location>
</feature>
<proteinExistence type="predicted"/>
<evidence type="ECO:0000313" key="2">
    <source>
        <dbReference type="EMBL" id="QEC79908.1"/>
    </source>
</evidence>
<sequence>MNKKDTISRNIILVLMIIVAAAFRLLAFKYKELSNFNPVGAIALFGGVYFVDKWKGYVMVLLTLLCTDVVINYLYTSKFSIMYDGIIGVYLSYAIMVLAGTLIKKVNFVNVLLASIGVVLIHWLITDMPWFYTELKLYPNTLAGYGKSLAAAVPFEKNMVYGNLVFGLLLFGGFELAKTRYAFLRTQKQLAL</sequence>
<evidence type="ECO:0000313" key="3">
    <source>
        <dbReference type="Proteomes" id="UP000321362"/>
    </source>
</evidence>
<keyword evidence="3" id="KW-1185">Reference proteome</keyword>
<feature type="transmembrane region" description="Helical" evidence="1">
    <location>
        <begin position="7"/>
        <end position="27"/>
    </location>
</feature>
<accession>A0A5B8WD96</accession>
<dbReference type="Pfam" id="PF20221">
    <property type="entry name" value="DUF6580"/>
    <property type="match status" value="1"/>
</dbReference>
<dbReference type="OrthoDB" id="9806699at2"/>
<feature type="transmembrane region" description="Helical" evidence="1">
    <location>
        <begin position="159"/>
        <end position="177"/>
    </location>
</feature>
<feature type="transmembrane region" description="Helical" evidence="1">
    <location>
        <begin position="106"/>
        <end position="125"/>
    </location>
</feature>
<keyword evidence="1" id="KW-0472">Membrane</keyword>
<keyword evidence="1" id="KW-0812">Transmembrane</keyword>
<name>A0A5B8WD96_9SPHI</name>
<dbReference type="EMBL" id="CP042437">
    <property type="protein sequence ID" value="QEC79908.1"/>
    <property type="molecule type" value="Genomic_DNA"/>
</dbReference>
<dbReference type="InterPro" id="IPR046487">
    <property type="entry name" value="DUF6580"/>
</dbReference>
<organism evidence="2 3">
    <name type="scientific">Mucilaginibacter ginsenosidivorax</name>
    <dbReference type="NCBI Taxonomy" id="862126"/>
    <lineage>
        <taxon>Bacteria</taxon>
        <taxon>Pseudomonadati</taxon>
        <taxon>Bacteroidota</taxon>
        <taxon>Sphingobacteriia</taxon>
        <taxon>Sphingobacteriales</taxon>
        <taxon>Sphingobacteriaceae</taxon>
        <taxon>Mucilaginibacter</taxon>
    </lineage>
</organism>
<evidence type="ECO:0000256" key="1">
    <source>
        <dbReference type="SAM" id="Phobius"/>
    </source>
</evidence>
<reference evidence="2 3" key="1">
    <citation type="journal article" date="2013" name="J. Microbiol.">
        <title>Mucilaginibacter ginsenosidivorax sp. nov., with ginsenoside converting activity isolated from sediment.</title>
        <authorList>
            <person name="Kim J.K."/>
            <person name="Choi T.E."/>
            <person name="Liu Q.M."/>
            <person name="Park H.Y."/>
            <person name="Yi T.H."/>
            <person name="Yoon M.H."/>
            <person name="Kim S.C."/>
            <person name="Im W.T."/>
        </authorList>
    </citation>
    <scope>NUCLEOTIDE SEQUENCE [LARGE SCALE GENOMIC DNA]</scope>
    <source>
        <strain evidence="2 3">KHI28</strain>
    </source>
</reference>
<feature type="transmembrane region" description="Helical" evidence="1">
    <location>
        <begin position="58"/>
        <end position="75"/>
    </location>
</feature>
<keyword evidence="1" id="KW-1133">Transmembrane helix</keyword>
<protein>
    <submittedName>
        <fullName evidence="2">Uncharacterized protein</fullName>
    </submittedName>
</protein>
<dbReference type="Proteomes" id="UP000321362">
    <property type="component" value="Chromosome"/>
</dbReference>
<feature type="transmembrane region" description="Helical" evidence="1">
    <location>
        <begin position="33"/>
        <end position="51"/>
    </location>
</feature>
<gene>
    <name evidence="2" type="ORF">FSB76_29580</name>
</gene>
<dbReference type="KEGG" id="mgk:FSB76_29580"/>
<dbReference type="AlphaFoldDB" id="A0A5B8WD96"/>
<dbReference type="RefSeq" id="WP_147059957.1">
    <property type="nucleotide sequence ID" value="NZ_CP042437.1"/>
</dbReference>